<dbReference type="AlphaFoldDB" id="A0A4Z2HE64"/>
<evidence type="ECO:0000256" key="1">
    <source>
        <dbReference type="SAM" id="MobiDB-lite"/>
    </source>
</evidence>
<feature type="region of interest" description="Disordered" evidence="1">
    <location>
        <begin position="33"/>
        <end position="59"/>
    </location>
</feature>
<proteinExistence type="predicted"/>
<gene>
    <name evidence="2" type="ORF">EYF80_026658</name>
</gene>
<evidence type="ECO:0000313" key="3">
    <source>
        <dbReference type="Proteomes" id="UP000314294"/>
    </source>
</evidence>
<evidence type="ECO:0000313" key="2">
    <source>
        <dbReference type="EMBL" id="TNN63194.1"/>
    </source>
</evidence>
<reference evidence="2 3" key="1">
    <citation type="submission" date="2019-03" db="EMBL/GenBank/DDBJ databases">
        <title>First draft genome of Liparis tanakae, snailfish: a comprehensive survey of snailfish specific genes.</title>
        <authorList>
            <person name="Kim W."/>
            <person name="Song I."/>
            <person name="Jeong J.-H."/>
            <person name="Kim D."/>
            <person name="Kim S."/>
            <person name="Ryu S."/>
            <person name="Song J.Y."/>
            <person name="Lee S.K."/>
        </authorList>
    </citation>
    <scope>NUCLEOTIDE SEQUENCE [LARGE SCALE GENOMIC DNA]</scope>
    <source>
        <tissue evidence="2">Muscle</tissue>
    </source>
</reference>
<protein>
    <submittedName>
        <fullName evidence="2">Uncharacterized protein</fullName>
    </submittedName>
</protein>
<sequence>MSRRWLSSNVSAAADAVDTLLSFPRTLAQKAASWTEQSGVSQPTRTPTPLSVKEPPPPAVDTGCSLAAHLVERSHLQPPQHLPGVPLQDVQVGGHFGGVPLLLPQPPGRPPRLPGLAQPLQCGAGGRAGARPGRHRAPDSLRFHWLASTDRFLLLIDRLTYPYLQVADLLGQLLNEMVGPDMVWDLAAGLSHLQSHGRPASDRKKPVVGSLTLIQEIRDNL</sequence>
<comment type="caution">
    <text evidence="2">The sequence shown here is derived from an EMBL/GenBank/DDBJ whole genome shotgun (WGS) entry which is preliminary data.</text>
</comment>
<accession>A0A4Z2HE64</accession>
<name>A0A4Z2HE64_9TELE</name>
<organism evidence="2 3">
    <name type="scientific">Liparis tanakae</name>
    <name type="common">Tanaka's snailfish</name>
    <dbReference type="NCBI Taxonomy" id="230148"/>
    <lineage>
        <taxon>Eukaryota</taxon>
        <taxon>Metazoa</taxon>
        <taxon>Chordata</taxon>
        <taxon>Craniata</taxon>
        <taxon>Vertebrata</taxon>
        <taxon>Euteleostomi</taxon>
        <taxon>Actinopterygii</taxon>
        <taxon>Neopterygii</taxon>
        <taxon>Teleostei</taxon>
        <taxon>Neoteleostei</taxon>
        <taxon>Acanthomorphata</taxon>
        <taxon>Eupercaria</taxon>
        <taxon>Perciformes</taxon>
        <taxon>Cottioidei</taxon>
        <taxon>Cottales</taxon>
        <taxon>Liparidae</taxon>
        <taxon>Liparis</taxon>
    </lineage>
</organism>
<dbReference type="EMBL" id="SRLO01000279">
    <property type="protein sequence ID" value="TNN63194.1"/>
    <property type="molecule type" value="Genomic_DNA"/>
</dbReference>
<keyword evidence="3" id="KW-1185">Reference proteome</keyword>
<dbReference type="Proteomes" id="UP000314294">
    <property type="component" value="Unassembled WGS sequence"/>
</dbReference>
<feature type="compositionally biased region" description="Polar residues" evidence="1">
    <location>
        <begin position="33"/>
        <end position="49"/>
    </location>
</feature>